<dbReference type="InterPro" id="IPR037171">
    <property type="entry name" value="NagB/RpiA_transferase-like"/>
</dbReference>
<dbReference type="NCBIfam" id="NF001924">
    <property type="entry name" value="PRK00702.1"/>
    <property type="match status" value="1"/>
</dbReference>
<evidence type="ECO:0000313" key="5">
    <source>
        <dbReference type="Proteomes" id="UP000198816"/>
    </source>
</evidence>
<dbReference type="EC" id="5.3.1.6" evidence="3"/>
<dbReference type="SUPFAM" id="SSF100950">
    <property type="entry name" value="NagB/RpiA/CoA transferase-like"/>
    <property type="match status" value="1"/>
</dbReference>
<sequence length="219" mass="23040">MNTQDAMKKQAAEAALAYVEDGIIGVGTGSTVNHFIDALAGIKGRIEGAVSSSVASTERLKGHGIPVYDLNAVGELSLYVDGADESNAQLQLIKGGGGALTREKIVAAASRQFVCIADESKLVRVLGAFPLPVEVIPMARSYVARELVQLGGTPVWREGFVTDNGNLILDVQHLEIMEPAKLEQQINNIAGVVTVGIFALRPADVLILGTPDGPKTLRA</sequence>
<feature type="binding site" evidence="3">
    <location>
        <begin position="81"/>
        <end position="84"/>
    </location>
    <ligand>
        <name>substrate</name>
    </ligand>
</feature>
<accession>A0A1H2XDS4</accession>
<dbReference type="EMBL" id="FNNZ01000010">
    <property type="protein sequence ID" value="SDW90997.1"/>
    <property type="molecule type" value="Genomic_DNA"/>
</dbReference>
<dbReference type="GO" id="GO:0009052">
    <property type="term" value="P:pentose-phosphate shunt, non-oxidative branch"/>
    <property type="evidence" value="ECO:0007669"/>
    <property type="project" value="UniProtKB-UniRule"/>
</dbReference>
<organism evidence="4 5">
    <name type="scientific">Thiocapsa roseopersicina</name>
    <dbReference type="NCBI Taxonomy" id="1058"/>
    <lineage>
        <taxon>Bacteria</taxon>
        <taxon>Pseudomonadati</taxon>
        <taxon>Pseudomonadota</taxon>
        <taxon>Gammaproteobacteria</taxon>
        <taxon>Chromatiales</taxon>
        <taxon>Chromatiaceae</taxon>
        <taxon>Thiocapsa</taxon>
    </lineage>
</organism>
<dbReference type="HAMAP" id="MF_00170">
    <property type="entry name" value="Rib_5P_isom_A"/>
    <property type="match status" value="1"/>
</dbReference>
<proteinExistence type="inferred from homology"/>
<name>A0A1H2XDS4_THIRO</name>
<keyword evidence="2 3" id="KW-0413">Isomerase</keyword>
<feature type="binding site" evidence="3">
    <location>
        <position position="121"/>
    </location>
    <ligand>
        <name>substrate</name>
    </ligand>
</feature>
<comment type="function">
    <text evidence="3">Catalyzes the reversible conversion of ribose-5-phosphate to ribulose 5-phosphate.</text>
</comment>
<evidence type="ECO:0000256" key="2">
    <source>
        <dbReference type="ARBA" id="ARBA00023235"/>
    </source>
</evidence>
<dbReference type="Proteomes" id="UP000198816">
    <property type="component" value="Unassembled WGS sequence"/>
</dbReference>
<reference evidence="5" key="1">
    <citation type="submission" date="2016-10" db="EMBL/GenBank/DDBJ databases">
        <authorList>
            <person name="Varghese N."/>
            <person name="Submissions S."/>
        </authorList>
    </citation>
    <scope>NUCLEOTIDE SEQUENCE [LARGE SCALE GENOMIC DNA]</scope>
    <source>
        <strain evidence="5">DSM 217</strain>
    </source>
</reference>
<dbReference type="UniPathway" id="UPA00115">
    <property type="reaction ID" value="UER00412"/>
</dbReference>
<dbReference type="Gene3D" id="3.40.50.1360">
    <property type="match status" value="1"/>
</dbReference>
<comment type="subunit">
    <text evidence="3">Homodimer.</text>
</comment>
<comment type="similarity">
    <text evidence="3">Belongs to the ribose 5-phosphate isomerase family.</text>
</comment>
<dbReference type="Gene3D" id="3.30.70.260">
    <property type="match status" value="1"/>
</dbReference>
<evidence type="ECO:0000256" key="3">
    <source>
        <dbReference type="HAMAP-Rule" id="MF_00170"/>
    </source>
</evidence>
<feature type="binding site" evidence="3">
    <location>
        <begin position="94"/>
        <end position="97"/>
    </location>
    <ligand>
        <name>substrate</name>
    </ligand>
</feature>
<dbReference type="STRING" id="1058.SAMN05421783_110152"/>
<dbReference type="OrthoDB" id="5870696at2"/>
<evidence type="ECO:0000256" key="1">
    <source>
        <dbReference type="ARBA" id="ARBA00001713"/>
    </source>
</evidence>
<feature type="active site" description="Proton acceptor" evidence="3">
    <location>
        <position position="103"/>
    </location>
</feature>
<feature type="binding site" evidence="3">
    <location>
        <begin position="28"/>
        <end position="31"/>
    </location>
    <ligand>
        <name>substrate</name>
    </ligand>
</feature>
<comment type="pathway">
    <text evidence="3">Carbohydrate degradation; pentose phosphate pathway; D-ribose 5-phosphate from D-ribulose 5-phosphate (non-oxidative stage): step 1/1.</text>
</comment>
<dbReference type="PANTHER" id="PTHR11934:SF0">
    <property type="entry name" value="RIBOSE-5-PHOSPHATE ISOMERASE"/>
    <property type="match status" value="1"/>
</dbReference>
<dbReference type="FunFam" id="3.40.50.1360:FF:000001">
    <property type="entry name" value="Ribose-5-phosphate isomerase A"/>
    <property type="match status" value="1"/>
</dbReference>
<comment type="catalytic activity">
    <reaction evidence="1 3">
        <text>aldehydo-D-ribose 5-phosphate = D-ribulose 5-phosphate</text>
        <dbReference type="Rhea" id="RHEA:14657"/>
        <dbReference type="ChEBI" id="CHEBI:58121"/>
        <dbReference type="ChEBI" id="CHEBI:58273"/>
        <dbReference type="EC" id="5.3.1.6"/>
    </reaction>
</comment>
<dbReference type="GO" id="GO:0005829">
    <property type="term" value="C:cytosol"/>
    <property type="evidence" value="ECO:0007669"/>
    <property type="project" value="TreeGrafter"/>
</dbReference>
<dbReference type="GO" id="GO:0006014">
    <property type="term" value="P:D-ribose metabolic process"/>
    <property type="evidence" value="ECO:0007669"/>
    <property type="project" value="TreeGrafter"/>
</dbReference>
<dbReference type="GO" id="GO:0004751">
    <property type="term" value="F:ribose-5-phosphate isomerase activity"/>
    <property type="evidence" value="ECO:0007669"/>
    <property type="project" value="UniProtKB-UniRule"/>
</dbReference>
<protein>
    <recommendedName>
        <fullName evidence="3">Ribose-5-phosphate isomerase A</fullName>
        <ecNumber evidence="3">5.3.1.6</ecNumber>
    </recommendedName>
    <alternativeName>
        <fullName evidence="3">Phosphoriboisomerase A</fullName>
        <shortName evidence="3">PRI</shortName>
    </alternativeName>
</protein>
<evidence type="ECO:0000313" key="4">
    <source>
        <dbReference type="EMBL" id="SDW90997.1"/>
    </source>
</evidence>
<dbReference type="InterPro" id="IPR004788">
    <property type="entry name" value="Ribose5P_isomerase_type_A"/>
</dbReference>
<gene>
    <name evidence="3" type="primary">rpiA</name>
    <name evidence="4" type="ORF">SAMN05421783_110152</name>
</gene>
<keyword evidence="5" id="KW-1185">Reference proteome</keyword>
<dbReference type="CDD" id="cd01398">
    <property type="entry name" value="RPI_A"/>
    <property type="match status" value="1"/>
</dbReference>
<dbReference type="Pfam" id="PF06026">
    <property type="entry name" value="Rib_5-P_isom_A"/>
    <property type="match status" value="1"/>
</dbReference>
<dbReference type="RefSeq" id="WP_093032329.1">
    <property type="nucleotide sequence ID" value="NZ_FNNZ01000010.1"/>
</dbReference>
<dbReference type="FunFam" id="3.30.70.260:FF:000004">
    <property type="entry name" value="Ribose-5-phosphate isomerase A"/>
    <property type="match status" value="1"/>
</dbReference>
<dbReference type="AlphaFoldDB" id="A0A1H2XDS4"/>
<dbReference type="NCBIfam" id="TIGR00021">
    <property type="entry name" value="rpiA"/>
    <property type="match status" value="1"/>
</dbReference>
<dbReference type="SUPFAM" id="SSF75445">
    <property type="entry name" value="D-ribose-5-phosphate isomerase (RpiA), lid domain"/>
    <property type="match status" value="1"/>
</dbReference>
<dbReference type="InterPro" id="IPR020672">
    <property type="entry name" value="Ribose5P_isomerase_typA_subgr"/>
</dbReference>
<dbReference type="PANTHER" id="PTHR11934">
    <property type="entry name" value="RIBOSE-5-PHOSPHATE ISOMERASE"/>
    <property type="match status" value="1"/>
</dbReference>